<dbReference type="InterPro" id="IPR029068">
    <property type="entry name" value="Glyas_Bleomycin-R_OHBP_Dase"/>
</dbReference>
<dbReference type="Proteomes" id="UP000787472">
    <property type="component" value="Unassembled WGS sequence"/>
</dbReference>
<dbReference type="Pfam" id="PF00903">
    <property type="entry name" value="Glyoxalase"/>
    <property type="match status" value="1"/>
</dbReference>
<dbReference type="Gene3D" id="3.10.180.10">
    <property type="entry name" value="2,3-Dihydroxybiphenyl 1,2-Dioxygenase, domain 1"/>
    <property type="match status" value="1"/>
</dbReference>
<protein>
    <submittedName>
        <fullName evidence="2">VOC family protein</fullName>
    </submittedName>
</protein>
<reference evidence="2" key="1">
    <citation type="submission" date="2020-03" db="EMBL/GenBank/DDBJ databases">
        <authorList>
            <person name="Guo F."/>
        </authorList>
    </citation>
    <scope>NUCLEOTIDE SEQUENCE</scope>
    <source>
        <strain evidence="2">JCM 30134</strain>
    </source>
</reference>
<dbReference type="AlphaFoldDB" id="A0A9E5MMR4"/>
<keyword evidence="3" id="KW-1185">Reference proteome</keyword>
<evidence type="ECO:0000313" key="3">
    <source>
        <dbReference type="Proteomes" id="UP000787472"/>
    </source>
</evidence>
<comment type="caution">
    <text evidence="2">The sequence shown here is derived from an EMBL/GenBank/DDBJ whole genome shotgun (WGS) entry which is preliminary data.</text>
</comment>
<sequence>MKHKQLILFITGFLGLFGAFTDVLGGDAPDAHAELRGQLTGVIVQASNIERSIDFYTGVIGLKTVGRVERDGKLVEIMLSSSGKFLDGMMLTLQVAKAGGPAVAEVVNKAGSLIFMVPSNDFYKERLTAAGYSVREEDVSHLYSSDPDGYPIMFYQLDPRILSSVKKG</sequence>
<organism evidence="2 3">
    <name type="scientific">Pseudomaricurvus hydrocarbonicus</name>
    <dbReference type="NCBI Taxonomy" id="1470433"/>
    <lineage>
        <taxon>Bacteria</taxon>
        <taxon>Pseudomonadati</taxon>
        <taxon>Pseudomonadota</taxon>
        <taxon>Gammaproteobacteria</taxon>
        <taxon>Cellvibrionales</taxon>
        <taxon>Cellvibrionaceae</taxon>
        <taxon>Pseudomaricurvus</taxon>
    </lineage>
</organism>
<dbReference type="RefSeq" id="WP_167189169.1">
    <property type="nucleotide sequence ID" value="NZ_JAAONZ010000014.1"/>
</dbReference>
<dbReference type="InterPro" id="IPR004360">
    <property type="entry name" value="Glyas_Fos-R_dOase_dom"/>
</dbReference>
<gene>
    <name evidence="2" type="ORF">G8770_16270</name>
</gene>
<proteinExistence type="predicted"/>
<dbReference type="CDD" id="cd06587">
    <property type="entry name" value="VOC"/>
    <property type="match status" value="1"/>
</dbReference>
<feature type="domain" description="Glyoxalase/fosfomycin resistance/dioxygenase" evidence="1">
    <location>
        <begin position="43"/>
        <end position="154"/>
    </location>
</feature>
<evidence type="ECO:0000313" key="2">
    <source>
        <dbReference type="EMBL" id="NHO67104.1"/>
    </source>
</evidence>
<evidence type="ECO:0000259" key="1">
    <source>
        <dbReference type="Pfam" id="PF00903"/>
    </source>
</evidence>
<name>A0A9E5MMR4_9GAMM</name>
<accession>A0A9E5MMR4</accession>
<dbReference type="EMBL" id="JAAONZ010000014">
    <property type="protein sequence ID" value="NHO67104.1"/>
    <property type="molecule type" value="Genomic_DNA"/>
</dbReference>
<dbReference type="SUPFAM" id="SSF54593">
    <property type="entry name" value="Glyoxalase/Bleomycin resistance protein/Dihydroxybiphenyl dioxygenase"/>
    <property type="match status" value="1"/>
</dbReference>